<name>A0A7R8WG20_9CRUS</name>
<evidence type="ECO:0000313" key="1">
    <source>
        <dbReference type="EMBL" id="CAD7231030.1"/>
    </source>
</evidence>
<accession>A0A7R8WG20</accession>
<proteinExistence type="predicted"/>
<dbReference type="AlphaFoldDB" id="A0A7R8WG20"/>
<sequence length="72" mass="7915">MNVAQGTIGKFHYCSPTSDSLTENKVLFKGPCNEPEQDISRWLEDCCDVHEASNQGRAFQWAKGGASPTIVL</sequence>
<dbReference type="EMBL" id="OB663142">
    <property type="protein sequence ID" value="CAD7231030.1"/>
    <property type="molecule type" value="Genomic_DNA"/>
</dbReference>
<gene>
    <name evidence="1" type="ORF">CTOB1V02_LOCUS8885</name>
</gene>
<organism evidence="1">
    <name type="scientific">Cyprideis torosa</name>
    <dbReference type="NCBI Taxonomy" id="163714"/>
    <lineage>
        <taxon>Eukaryota</taxon>
        <taxon>Metazoa</taxon>
        <taxon>Ecdysozoa</taxon>
        <taxon>Arthropoda</taxon>
        <taxon>Crustacea</taxon>
        <taxon>Oligostraca</taxon>
        <taxon>Ostracoda</taxon>
        <taxon>Podocopa</taxon>
        <taxon>Podocopida</taxon>
        <taxon>Cytherocopina</taxon>
        <taxon>Cytheroidea</taxon>
        <taxon>Cytherideidae</taxon>
        <taxon>Cyprideis</taxon>
    </lineage>
</organism>
<reference evidence="1" key="1">
    <citation type="submission" date="2020-11" db="EMBL/GenBank/DDBJ databases">
        <authorList>
            <person name="Tran Van P."/>
        </authorList>
    </citation>
    <scope>NUCLEOTIDE SEQUENCE</scope>
</reference>
<protein>
    <submittedName>
        <fullName evidence="1">Uncharacterized protein</fullName>
    </submittedName>
</protein>